<protein>
    <submittedName>
        <fullName evidence="4">Lipoprotein</fullName>
    </submittedName>
</protein>
<dbReference type="PROSITE" id="PS51257">
    <property type="entry name" value="PROKAR_LIPOPROTEIN"/>
    <property type="match status" value="1"/>
</dbReference>
<feature type="compositionally biased region" description="Low complexity" evidence="1">
    <location>
        <begin position="54"/>
        <end position="70"/>
    </location>
</feature>
<feature type="signal peptide" evidence="2">
    <location>
        <begin position="1"/>
        <end position="22"/>
    </location>
</feature>
<evidence type="ECO:0000256" key="2">
    <source>
        <dbReference type="SAM" id="SignalP"/>
    </source>
</evidence>
<keyword evidence="5" id="KW-1185">Reference proteome</keyword>
<keyword evidence="4" id="KW-0449">Lipoprotein</keyword>
<evidence type="ECO:0000313" key="5">
    <source>
        <dbReference type="Proteomes" id="UP000051155"/>
    </source>
</evidence>
<organism evidence="4 5">
    <name type="scientific">Liquorilactobacillus uvarum DSM 19971</name>
    <dbReference type="NCBI Taxonomy" id="1423812"/>
    <lineage>
        <taxon>Bacteria</taxon>
        <taxon>Bacillati</taxon>
        <taxon>Bacillota</taxon>
        <taxon>Bacilli</taxon>
        <taxon>Lactobacillales</taxon>
        <taxon>Lactobacillaceae</taxon>
        <taxon>Liquorilactobacillus</taxon>
    </lineage>
</organism>
<keyword evidence="2" id="KW-0732">Signal</keyword>
<dbReference type="Proteomes" id="UP000051155">
    <property type="component" value="Unassembled WGS sequence"/>
</dbReference>
<accession>A0A0R1Q5M5</accession>
<name>A0A0R1Q5M5_9LACO</name>
<dbReference type="EMBL" id="AZEG01000010">
    <property type="protein sequence ID" value="KRL37610.1"/>
    <property type="molecule type" value="Genomic_DNA"/>
</dbReference>
<dbReference type="OrthoDB" id="2149782at2"/>
<dbReference type="Pfam" id="PF15983">
    <property type="entry name" value="DUF4767"/>
    <property type="match status" value="1"/>
</dbReference>
<dbReference type="PATRIC" id="fig|1423812.3.peg.289"/>
<gene>
    <name evidence="4" type="ORF">FD20_GL000287</name>
</gene>
<feature type="compositionally biased region" description="Basic and acidic residues" evidence="1">
    <location>
        <begin position="44"/>
        <end position="53"/>
    </location>
</feature>
<dbReference type="RefSeq" id="WP_057736949.1">
    <property type="nucleotide sequence ID" value="NZ_AZEG01000010.1"/>
</dbReference>
<proteinExistence type="predicted"/>
<feature type="domain" description="DUF4767" evidence="3">
    <location>
        <begin position="77"/>
        <end position="211"/>
    </location>
</feature>
<dbReference type="STRING" id="1423812.FD20_GL000287"/>
<feature type="chain" id="PRO_5038639368" evidence="2">
    <location>
        <begin position="23"/>
        <end position="371"/>
    </location>
</feature>
<sequence>MRLNRKLVLLLVFTGLMMVVTACTSSNQPAFANKDSSASTQKKTVKDSTKKNQSDVSASSSSEGTSSSSSPTKHETTHWNGAKAAALSKFIDQWQQTMDQQYESYTLTKNVNFYGVKYPNELAKKTTAVDDQQVSIEWSDTGSGTKEYEVLAVYSDAEHTQNMGEHLYLFALHNGQPEVLVTQQNQGMPDHLIHFKQTENKVLSTGFSNIVKGQSATVPSSSSQSKSQKTASIVPAALKRAWYGYDQDGKLDTVTITDDTLIADGSKVYLHVRNGNTDSSQDTEHSDWASVTQQNIRGINFVNLKGWNQTAGAGEYYGVKQESYNGQNIDVMVEAGGAGAWCSQTYYSSADLAKKMQGQKYNDITYYDDAD</sequence>
<feature type="compositionally biased region" description="Polar residues" evidence="1">
    <location>
        <begin position="29"/>
        <end position="42"/>
    </location>
</feature>
<dbReference type="InterPro" id="IPR031927">
    <property type="entry name" value="DUF4767"/>
</dbReference>
<feature type="region of interest" description="Disordered" evidence="1">
    <location>
        <begin position="29"/>
        <end position="78"/>
    </location>
</feature>
<evidence type="ECO:0000313" key="4">
    <source>
        <dbReference type="EMBL" id="KRL37610.1"/>
    </source>
</evidence>
<evidence type="ECO:0000259" key="3">
    <source>
        <dbReference type="Pfam" id="PF15983"/>
    </source>
</evidence>
<evidence type="ECO:0000256" key="1">
    <source>
        <dbReference type="SAM" id="MobiDB-lite"/>
    </source>
</evidence>
<reference evidence="4 5" key="1">
    <citation type="journal article" date="2015" name="Genome Announc.">
        <title>Expanding the biotechnology potential of lactobacilli through comparative genomics of 213 strains and associated genera.</title>
        <authorList>
            <person name="Sun Z."/>
            <person name="Harris H.M."/>
            <person name="McCann A."/>
            <person name="Guo C."/>
            <person name="Argimon S."/>
            <person name="Zhang W."/>
            <person name="Yang X."/>
            <person name="Jeffery I.B."/>
            <person name="Cooney J.C."/>
            <person name="Kagawa T.F."/>
            <person name="Liu W."/>
            <person name="Song Y."/>
            <person name="Salvetti E."/>
            <person name="Wrobel A."/>
            <person name="Rasinkangas P."/>
            <person name="Parkhill J."/>
            <person name="Rea M.C."/>
            <person name="O'Sullivan O."/>
            <person name="Ritari J."/>
            <person name="Douillard F.P."/>
            <person name="Paul Ross R."/>
            <person name="Yang R."/>
            <person name="Briner A.E."/>
            <person name="Felis G.E."/>
            <person name="de Vos W.M."/>
            <person name="Barrangou R."/>
            <person name="Klaenhammer T.R."/>
            <person name="Caufield P.W."/>
            <person name="Cui Y."/>
            <person name="Zhang H."/>
            <person name="O'Toole P.W."/>
        </authorList>
    </citation>
    <scope>NUCLEOTIDE SEQUENCE [LARGE SCALE GENOMIC DNA]</scope>
    <source>
        <strain evidence="4 5">DSM 19971</strain>
    </source>
</reference>
<dbReference type="AlphaFoldDB" id="A0A0R1Q5M5"/>
<comment type="caution">
    <text evidence="4">The sequence shown here is derived from an EMBL/GenBank/DDBJ whole genome shotgun (WGS) entry which is preliminary data.</text>
</comment>